<dbReference type="CDD" id="cd00338">
    <property type="entry name" value="Ser_Recombinase"/>
    <property type="match status" value="1"/>
</dbReference>
<dbReference type="PANTHER" id="PTHR30461:SF23">
    <property type="entry name" value="DNA RECOMBINASE-RELATED"/>
    <property type="match status" value="1"/>
</dbReference>
<dbReference type="PANTHER" id="PTHR30461">
    <property type="entry name" value="DNA-INVERTASE FROM LAMBDOID PROPHAGE"/>
    <property type="match status" value="1"/>
</dbReference>
<dbReference type="Pfam" id="PF00239">
    <property type="entry name" value="Resolvase"/>
    <property type="match status" value="1"/>
</dbReference>
<dbReference type="PROSITE" id="PS51736">
    <property type="entry name" value="RECOMBINASES_3"/>
    <property type="match status" value="1"/>
</dbReference>
<dbReference type="SMART" id="SM00857">
    <property type="entry name" value="Resolvase"/>
    <property type="match status" value="1"/>
</dbReference>
<name>A0A382PT91_9ZZZZ</name>
<protein>
    <recommendedName>
        <fullName evidence="1">Resolvase/invertase-type recombinase catalytic domain-containing protein</fullName>
    </recommendedName>
</protein>
<proteinExistence type="predicted"/>
<dbReference type="SUPFAM" id="SSF53041">
    <property type="entry name" value="Resolvase-like"/>
    <property type="match status" value="1"/>
</dbReference>
<feature type="domain" description="Resolvase/invertase-type recombinase catalytic" evidence="1">
    <location>
        <begin position="6"/>
        <end position="155"/>
    </location>
</feature>
<dbReference type="GO" id="GO:0000150">
    <property type="term" value="F:DNA strand exchange activity"/>
    <property type="evidence" value="ECO:0007669"/>
    <property type="project" value="InterPro"/>
</dbReference>
<dbReference type="InterPro" id="IPR006119">
    <property type="entry name" value="Resolv_N"/>
</dbReference>
<organism evidence="2">
    <name type="scientific">marine metagenome</name>
    <dbReference type="NCBI Taxonomy" id="408172"/>
    <lineage>
        <taxon>unclassified sequences</taxon>
        <taxon>metagenomes</taxon>
        <taxon>ecological metagenomes</taxon>
    </lineage>
</organism>
<dbReference type="InterPro" id="IPR050639">
    <property type="entry name" value="SSR_resolvase"/>
</dbReference>
<reference evidence="2" key="1">
    <citation type="submission" date="2018-05" db="EMBL/GenBank/DDBJ databases">
        <authorList>
            <person name="Lanie J.A."/>
            <person name="Ng W.-L."/>
            <person name="Kazmierczak K.M."/>
            <person name="Andrzejewski T.M."/>
            <person name="Davidsen T.M."/>
            <person name="Wayne K.J."/>
            <person name="Tettelin H."/>
            <person name="Glass J.I."/>
            <person name="Rusch D."/>
            <person name="Podicherti R."/>
            <person name="Tsui H.-C.T."/>
            <person name="Winkler M.E."/>
        </authorList>
    </citation>
    <scope>NUCLEOTIDE SEQUENCE</scope>
</reference>
<evidence type="ECO:0000259" key="1">
    <source>
        <dbReference type="PROSITE" id="PS51736"/>
    </source>
</evidence>
<evidence type="ECO:0000313" key="2">
    <source>
        <dbReference type="EMBL" id="SVC75895.1"/>
    </source>
</evidence>
<dbReference type="GO" id="GO:0003677">
    <property type="term" value="F:DNA binding"/>
    <property type="evidence" value="ECO:0007669"/>
    <property type="project" value="InterPro"/>
</dbReference>
<dbReference type="EMBL" id="UINC01109223">
    <property type="protein sequence ID" value="SVC75895.1"/>
    <property type="molecule type" value="Genomic_DNA"/>
</dbReference>
<accession>A0A382PT91</accession>
<dbReference type="Gene3D" id="3.40.50.1390">
    <property type="entry name" value="Resolvase, N-terminal catalytic domain"/>
    <property type="match status" value="1"/>
</dbReference>
<gene>
    <name evidence="2" type="ORF">METZ01_LOCUS328749</name>
</gene>
<sequence length="246" mass="28293">MTTNKDCLIYMRTSTLTNKDGDSVHRQKSSIMKWVKSNGYSVKGEYWDIESGKTDTMDRPEFMKMISDSEGLGIKVLVFSDQSRLSRDIIVQESSYRLLSSRGYSLISSENPNSFLEDTPTSNLIRQIMGSFCEFDRSSTVSKLKVSRIRKRESNRDKGIVTRNREGKCEGRKRILEIHPELESLILKLRKKGLSWVNISKTLSDELGYSISSMSVGRILKDIEWMKKEKRRMNRKGKSSPILNVV</sequence>
<dbReference type="InterPro" id="IPR036162">
    <property type="entry name" value="Resolvase-like_N_sf"/>
</dbReference>
<dbReference type="AlphaFoldDB" id="A0A382PT91"/>